<dbReference type="GeneID" id="17322024"/>
<dbReference type="PANTHER" id="PTHR35528:SF3">
    <property type="entry name" value="BLL1675 PROTEIN"/>
    <property type="match status" value="1"/>
</dbReference>
<keyword evidence="2" id="KW-1185">Reference proteome</keyword>
<dbReference type="EMBL" id="HG001694">
    <property type="protein sequence ID" value="CDF34461.1"/>
    <property type="molecule type" value="Genomic_DNA"/>
</dbReference>
<evidence type="ECO:0008006" key="3">
    <source>
        <dbReference type="Google" id="ProtNLM"/>
    </source>
</evidence>
<dbReference type="STRING" id="2769.R7QAL6"/>
<sequence>MMKKANQYANHRFSPEVIETAVWLYHRFSLSFRGVEDLMAHRGVIVSYETVRRWCMKFGPAINAH</sequence>
<dbReference type="KEGG" id="ccp:CHC_T00002898001"/>
<dbReference type="InterPro" id="IPR052183">
    <property type="entry name" value="IS_Transposase"/>
</dbReference>
<dbReference type="Gramene" id="CDF34461">
    <property type="protein sequence ID" value="CDF34461"/>
    <property type="gene ID" value="CHC_T00002898001"/>
</dbReference>
<gene>
    <name evidence="1" type="ORF">CHC_T00002898001</name>
</gene>
<organism evidence="1 2">
    <name type="scientific">Chondrus crispus</name>
    <name type="common">Carrageen Irish moss</name>
    <name type="synonym">Polymorpha crispa</name>
    <dbReference type="NCBI Taxonomy" id="2769"/>
    <lineage>
        <taxon>Eukaryota</taxon>
        <taxon>Rhodophyta</taxon>
        <taxon>Florideophyceae</taxon>
        <taxon>Rhodymeniophycidae</taxon>
        <taxon>Gigartinales</taxon>
        <taxon>Gigartinaceae</taxon>
        <taxon>Chondrus</taxon>
    </lineage>
</organism>
<evidence type="ECO:0000313" key="1">
    <source>
        <dbReference type="EMBL" id="CDF34461.1"/>
    </source>
</evidence>
<proteinExistence type="predicted"/>
<accession>R7QAL6</accession>
<dbReference type="PANTHER" id="PTHR35528">
    <property type="entry name" value="BLL1675 PROTEIN"/>
    <property type="match status" value="1"/>
</dbReference>
<dbReference type="Proteomes" id="UP000012073">
    <property type="component" value="Unassembled WGS sequence"/>
</dbReference>
<name>R7QAL6_CHOCR</name>
<protein>
    <recommendedName>
        <fullName evidence="3">IS6 family transposase</fullName>
    </recommendedName>
</protein>
<reference evidence="2" key="1">
    <citation type="journal article" date="2013" name="Proc. Natl. Acad. Sci. U.S.A.">
        <title>Genome structure and metabolic features in the red seaweed Chondrus crispus shed light on evolution of the Archaeplastida.</title>
        <authorList>
            <person name="Collen J."/>
            <person name="Porcel B."/>
            <person name="Carre W."/>
            <person name="Ball S.G."/>
            <person name="Chaparro C."/>
            <person name="Tonon T."/>
            <person name="Barbeyron T."/>
            <person name="Michel G."/>
            <person name="Noel B."/>
            <person name="Valentin K."/>
            <person name="Elias M."/>
            <person name="Artiguenave F."/>
            <person name="Arun A."/>
            <person name="Aury J.M."/>
            <person name="Barbosa-Neto J.F."/>
            <person name="Bothwell J.H."/>
            <person name="Bouget F.Y."/>
            <person name="Brillet L."/>
            <person name="Cabello-Hurtado F."/>
            <person name="Capella-Gutierrez S."/>
            <person name="Charrier B."/>
            <person name="Cladiere L."/>
            <person name="Cock J.M."/>
            <person name="Coelho S.M."/>
            <person name="Colleoni C."/>
            <person name="Czjzek M."/>
            <person name="Da Silva C."/>
            <person name="Delage L."/>
            <person name="Denoeud F."/>
            <person name="Deschamps P."/>
            <person name="Dittami S.M."/>
            <person name="Gabaldon T."/>
            <person name="Gachon C.M."/>
            <person name="Groisillier A."/>
            <person name="Herve C."/>
            <person name="Jabbari K."/>
            <person name="Katinka M."/>
            <person name="Kloareg B."/>
            <person name="Kowalczyk N."/>
            <person name="Labadie K."/>
            <person name="Leblanc C."/>
            <person name="Lopez P.J."/>
            <person name="McLachlan D.H."/>
            <person name="Meslet-Cladiere L."/>
            <person name="Moustafa A."/>
            <person name="Nehr Z."/>
            <person name="Nyvall Collen P."/>
            <person name="Panaud O."/>
            <person name="Partensky F."/>
            <person name="Poulain J."/>
            <person name="Rensing S.A."/>
            <person name="Rousvoal S."/>
            <person name="Samson G."/>
            <person name="Symeonidi A."/>
            <person name="Weissenbach J."/>
            <person name="Zambounis A."/>
            <person name="Wincker P."/>
            <person name="Boyen C."/>
        </authorList>
    </citation>
    <scope>NUCLEOTIDE SEQUENCE [LARGE SCALE GENOMIC DNA]</scope>
    <source>
        <strain evidence="2">cv. Stackhouse</strain>
    </source>
</reference>
<dbReference type="RefSeq" id="XP_005714280.1">
    <property type="nucleotide sequence ID" value="XM_005714223.1"/>
</dbReference>
<evidence type="ECO:0000313" key="2">
    <source>
        <dbReference type="Proteomes" id="UP000012073"/>
    </source>
</evidence>
<dbReference type="AlphaFoldDB" id="R7QAL6"/>